<protein>
    <submittedName>
        <fullName evidence="1">Twitching motility protein PilT</fullName>
    </submittedName>
</protein>
<evidence type="ECO:0000313" key="1">
    <source>
        <dbReference type="EMBL" id="TRU30957.1"/>
    </source>
</evidence>
<organism evidence="1 2">
    <name type="scientific">Microcystis aeruginosa Ma_MB_S_20031200_S102</name>
    <dbReference type="NCBI Taxonomy" id="2486254"/>
    <lineage>
        <taxon>Bacteria</taxon>
        <taxon>Bacillati</taxon>
        <taxon>Cyanobacteriota</taxon>
        <taxon>Cyanophyceae</taxon>
        <taxon>Oscillatoriophycideae</taxon>
        <taxon>Chroococcales</taxon>
        <taxon>Microcystaceae</taxon>
        <taxon>Microcystis</taxon>
    </lineage>
</organism>
<dbReference type="EMBL" id="SFBI01000196">
    <property type="protein sequence ID" value="TRU30957.1"/>
    <property type="molecule type" value="Genomic_DNA"/>
</dbReference>
<dbReference type="AlphaFoldDB" id="A0A552E8Z2"/>
<proteinExistence type="predicted"/>
<comment type="caution">
    <text evidence="1">The sequence shown here is derived from an EMBL/GenBank/DDBJ whole genome shotgun (WGS) entry which is preliminary data.</text>
</comment>
<gene>
    <name evidence="1" type="ORF">EWV92_21155</name>
</gene>
<dbReference type="SUPFAM" id="SSF88723">
    <property type="entry name" value="PIN domain-like"/>
    <property type="match status" value="1"/>
</dbReference>
<accession>A0A552E8Z2</accession>
<dbReference type="InterPro" id="IPR029060">
    <property type="entry name" value="PIN-like_dom_sf"/>
</dbReference>
<sequence length="48" mass="5860">MKQALLDTNILSYFLRGNPTVIEQFRIYRQQYTYVSFSIYRNYRGMLS</sequence>
<evidence type="ECO:0000313" key="2">
    <source>
        <dbReference type="Proteomes" id="UP000317708"/>
    </source>
</evidence>
<name>A0A552E8Z2_MICAE</name>
<reference evidence="1 2" key="1">
    <citation type="submission" date="2019-01" db="EMBL/GenBank/DDBJ databases">
        <title>Coherence of Microcystis species and biogeography revealed through population genomics.</title>
        <authorList>
            <person name="Perez-Carrascal O.M."/>
            <person name="Terrat Y."/>
            <person name="Giani A."/>
            <person name="Fortin N."/>
            <person name="Tromas N."/>
            <person name="Shapiro B.J."/>
        </authorList>
    </citation>
    <scope>NUCLEOTIDE SEQUENCE [LARGE SCALE GENOMIC DNA]</scope>
    <source>
        <strain evidence="1">Ma_MB_S_20031200_S102</strain>
    </source>
</reference>
<dbReference type="Proteomes" id="UP000317708">
    <property type="component" value="Unassembled WGS sequence"/>
</dbReference>